<evidence type="ECO:0000259" key="7">
    <source>
        <dbReference type="PROSITE" id="PS50850"/>
    </source>
</evidence>
<dbReference type="PANTHER" id="PTHR11662:SF399">
    <property type="entry name" value="FI19708P1-RELATED"/>
    <property type="match status" value="1"/>
</dbReference>
<comment type="caution">
    <text evidence="8">The sequence shown here is derived from an EMBL/GenBank/DDBJ whole genome shotgun (WGS) entry which is preliminary data.</text>
</comment>
<feature type="transmembrane region" description="Helical" evidence="6">
    <location>
        <begin position="412"/>
        <end position="433"/>
    </location>
</feature>
<gene>
    <name evidence="8" type="ORF">FHW37_10876</name>
</gene>
<dbReference type="EMBL" id="VIWP01000008">
    <property type="protein sequence ID" value="TWF49406.1"/>
    <property type="molecule type" value="Genomic_DNA"/>
</dbReference>
<keyword evidence="2" id="KW-1003">Cell membrane</keyword>
<dbReference type="SUPFAM" id="SSF103473">
    <property type="entry name" value="MFS general substrate transporter"/>
    <property type="match status" value="1"/>
</dbReference>
<feature type="transmembrane region" description="Helical" evidence="6">
    <location>
        <begin position="326"/>
        <end position="343"/>
    </location>
</feature>
<evidence type="ECO:0000256" key="6">
    <source>
        <dbReference type="SAM" id="Phobius"/>
    </source>
</evidence>
<name>A0A561QGE2_9HYPH</name>
<keyword evidence="5 6" id="KW-0472">Membrane</keyword>
<dbReference type="GO" id="GO:0022857">
    <property type="term" value="F:transmembrane transporter activity"/>
    <property type="evidence" value="ECO:0007669"/>
    <property type="project" value="InterPro"/>
</dbReference>
<dbReference type="OrthoDB" id="9784658at2"/>
<evidence type="ECO:0000256" key="2">
    <source>
        <dbReference type="ARBA" id="ARBA00022475"/>
    </source>
</evidence>
<evidence type="ECO:0000256" key="5">
    <source>
        <dbReference type="ARBA" id="ARBA00023136"/>
    </source>
</evidence>
<comment type="subcellular location">
    <subcellularLocation>
        <location evidence="1">Cell membrane</location>
        <topology evidence="1">Multi-pass membrane protein</topology>
    </subcellularLocation>
</comment>
<dbReference type="InterPro" id="IPR050382">
    <property type="entry name" value="MFS_Na/Anion_cotransporter"/>
</dbReference>
<reference evidence="8 9" key="1">
    <citation type="submission" date="2019-06" db="EMBL/GenBank/DDBJ databases">
        <title>Sorghum-associated microbial communities from plants grown in Nebraska, USA.</title>
        <authorList>
            <person name="Schachtman D."/>
        </authorList>
    </citation>
    <scope>NUCLEOTIDE SEQUENCE [LARGE SCALE GENOMIC DNA]</scope>
    <source>
        <strain evidence="8 9">1225</strain>
    </source>
</reference>
<keyword evidence="3 6" id="KW-0812">Transmembrane</keyword>
<accession>A0A561QGE2</accession>
<dbReference type="RefSeq" id="WP_145641416.1">
    <property type="nucleotide sequence ID" value="NZ_VIWP01000008.1"/>
</dbReference>
<dbReference type="PROSITE" id="PS50850">
    <property type="entry name" value="MFS"/>
    <property type="match status" value="1"/>
</dbReference>
<evidence type="ECO:0000256" key="3">
    <source>
        <dbReference type="ARBA" id="ARBA00022692"/>
    </source>
</evidence>
<feature type="transmembrane region" description="Helical" evidence="6">
    <location>
        <begin position="181"/>
        <end position="201"/>
    </location>
</feature>
<dbReference type="InterPro" id="IPR036259">
    <property type="entry name" value="MFS_trans_sf"/>
</dbReference>
<feature type="transmembrane region" description="Helical" evidence="6">
    <location>
        <begin position="86"/>
        <end position="110"/>
    </location>
</feature>
<dbReference type="InterPro" id="IPR000849">
    <property type="entry name" value="Sugar_P_transporter"/>
</dbReference>
<feature type="transmembrane region" description="Helical" evidence="6">
    <location>
        <begin position="293"/>
        <end position="314"/>
    </location>
</feature>
<dbReference type="InterPro" id="IPR020846">
    <property type="entry name" value="MFS_dom"/>
</dbReference>
<feature type="transmembrane region" description="Helical" evidence="6">
    <location>
        <begin position="252"/>
        <end position="273"/>
    </location>
</feature>
<evidence type="ECO:0000313" key="8">
    <source>
        <dbReference type="EMBL" id="TWF49406.1"/>
    </source>
</evidence>
<dbReference type="InterPro" id="IPR011701">
    <property type="entry name" value="MFS"/>
</dbReference>
<evidence type="ECO:0000313" key="9">
    <source>
        <dbReference type="Proteomes" id="UP000320653"/>
    </source>
</evidence>
<dbReference type="PANTHER" id="PTHR11662">
    <property type="entry name" value="SOLUTE CARRIER FAMILY 17"/>
    <property type="match status" value="1"/>
</dbReference>
<dbReference type="CDD" id="cd17319">
    <property type="entry name" value="MFS_ExuT_GudP_like"/>
    <property type="match status" value="1"/>
</dbReference>
<feature type="transmembrane region" description="Helical" evidence="6">
    <location>
        <begin position="59"/>
        <end position="79"/>
    </location>
</feature>
<dbReference type="GO" id="GO:0005886">
    <property type="term" value="C:plasma membrane"/>
    <property type="evidence" value="ECO:0007669"/>
    <property type="project" value="UniProtKB-SubCell"/>
</dbReference>
<protein>
    <submittedName>
        <fullName evidence="8">ACS family glucarate transporter-like MFS transporter</fullName>
    </submittedName>
</protein>
<dbReference type="Proteomes" id="UP000320653">
    <property type="component" value="Unassembled WGS sequence"/>
</dbReference>
<evidence type="ECO:0000256" key="4">
    <source>
        <dbReference type="ARBA" id="ARBA00022989"/>
    </source>
</evidence>
<dbReference type="Pfam" id="PF07690">
    <property type="entry name" value="MFS_1"/>
    <property type="match status" value="1"/>
</dbReference>
<evidence type="ECO:0000256" key="1">
    <source>
        <dbReference type="ARBA" id="ARBA00004651"/>
    </source>
</evidence>
<keyword evidence="9" id="KW-1185">Reference proteome</keyword>
<proteinExistence type="predicted"/>
<sequence>MANTASEPVGVPRAGYQRFIVLALITVILAVSTGDRATLSVAGPGISKDLGISAVNMGWLFSAFSWSYFIAQVPSGYIVDRTGAKMAMLISLAGWSIAITLVSGVSYVAFPVVALYALRFILGLLEGPVTPASARIIAAWFPSAERGVAGAIFNSAQYLSLAVFTPLMGALFHYLGWEHIFTVMGGLGLVLAIIWAAFYYAPSRHPRVTQEEIAYIKAGGALTDVGGEADKSPEAQLPTRTIAKQILTNRMLVGIFIAQYCIATLSTFFISWFPSYLVQERHFSMLQAGFVASLPAIFGCIGGVSTGFFSDWLLRRSGSLSLARKIPITIGLGLSACIILCNYTEVNAIVVAIMCAAFFGKGFGALGWTVVADTAPKEAIGLTGGLFNAAGSVGGVITPVAIGYIIDGTGSFHGALLYVGLHVIGAVISYWVIVGPIERFKITGARTDRAPADLPLSAAQGSNR</sequence>
<dbReference type="AlphaFoldDB" id="A0A561QGE2"/>
<organism evidence="8 9">
    <name type="scientific">Neorhizobium alkalisoli</name>
    <dbReference type="NCBI Taxonomy" id="528178"/>
    <lineage>
        <taxon>Bacteria</taxon>
        <taxon>Pseudomonadati</taxon>
        <taxon>Pseudomonadota</taxon>
        <taxon>Alphaproteobacteria</taxon>
        <taxon>Hyphomicrobiales</taxon>
        <taxon>Rhizobiaceae</taxon>
        <taxon>Rhizobium/Agrobacterium group</taxon>
        <taxon>Neorhizobium</taxon>
    </lineage>
</organism>
<feature type="domain" description="Major facilitator superfamily (MFS) profile" evidence="7">
    <location>
        <begin position="21"/>
        <end position="437"/>
    </location>
</feature>
<keyword evidence="4 6" id="KW-1133">Transmembrane helix</keyword>
<feature type="transmembrane region" description="Helical" evidence="6">
    <location>
        <begin position="19"/>
        <end position="39"/>
    </location>
</feature>
<dbReference type="Gene3D" id="1.20.1250.20">
    <property type="entry name" value="MFS general substrate transporter like domains"/>
    <property type="match status" value="2"/>
</dbReference>
<feature type="transmembrane region" description="Helical" evidence="6">
    <location>
        <begin position="384"/>
        <end position="406"/>
    </location>
</feature>
<feature type="transmembrane region" description="Helical" evidence="6">
    <location>
        <begin position="349"/>
        <end position="372"/>
    </location>
</feature>
<dbReference type="PIRSF" id="PIRSF002808">
    <property type="entry name" value="Hexose_phosphate_transp"/>
    <property type="match status" value="1"/>
</dbReference>